<evidence type="ECO:0000259" key="2">
    <source>
        <dbReference type="Pfam" id="PF01464"/>
    </source>
</evidence>
<comment type="similarity">
    <text evidence="1">Belongs to the virb1 family.</text>
</comment>
<dbReference type="SUPFAM" id="SSF53955">
    <property type="entry name" value="Lysozyme-like"/>
    <property type="match status" value="1"/>
</dbReference>
<sequence length="252" mass="28333">MKLAGRMCRSTRSIVGTRIRLLAYFWIFLGSFWSMEAAAQEASDSALCDRAARLAAMEMGVPENVMLAITRTETGRKSDGRLSPWPWTVNMEGKGIWFDTRQKARAYAELRFEQGARSFDIGCFQINHRWHGEHFTSITAMFDPIENARYAAGFLSRLHLETGDWSKAAAAYHSRTPEYATKYETRFNRIFAGLSEGGAGEQHALRSKANLPKTTSSENHFPFLVKGNNRTTPGSLVPLRQASTRPFIQRGG</sequence>
<dbReference type="EMBL" id="FOTQ01000001">
    <property type="protein sequence ID" value="SFL75521.1"/>
    <property type="molecule type" value="Genomic_DNA"/>
</dbReference>
<protein>
    <submittedName>
        <fullName evidence="3">Transglycosylase SLT domain-containing protein</fullName>
    </submittedName>
</protein>
<dbReference type="InterPro" id="IPR023346">
    <property type="entry name" value="Lysozyme-like_dom_sf"/>
</dbReference>
<dbReference type="Pfam" id="PF01464">
    <property type="entry name" value="SLT"/>
    <property type="match status" value="1"/>
</dbReference>
<keyword evidence="4" id="KW-1185">Reference proteome</keyword>
<dbReference type="Gene3D" id="1.10.530.10">
    <property type="match status" value="1"/>
</dbReference>
<proteinExistence type="inferred from homology"/>
<dbReference type="InterPro" id="IPR008258">
    <property type="entry name" value="Transglycosylase_SLT_dom_1"/>
</dbReference>
<evidence type="ECO:0000313" key="4">
    <source>
        <dbReference type="Proteomes" id="UP000199144"/>
    </source>
</evidence>
<evidence type="ECO:0000313" key="3">
    <source>
        <dbReference type="EMBL" id="SFL75521.1"/>
    </source>
</evidence>
<dbReference type="STRING" id="254406.SAMN04488042_1011385"/>
<reference evidence="3 4" key="1">
    <citation type="submission" date="2016-10" db="EMBL/GenBank/DDBJ databases">
        <authorList>
            <person name="de Groot N.N."/>
        </authorList>
    </citation>
    <scope>NUCLEOTIDE SEQUENCE [LARGE SCALE GENOMIC DNA]</scope>
    <source>
        <strain evidence="3 4">DSM 15283</strain>
    </source>
</reference>
<feature type="domain" description="Transglycosylase SLT" evidence="2">
    <location>
        <begin position="117"/>
        <end position="174"/>
    </location>
</feature>
<gene>
    <name evidence="3" type="ORF">SAMN04488042_1011385</name>
</gene>
<dbReference type="AlphaFoldDB" id="A0A1I4KA79"/>
<dbReference type="Proteomes" id="UP000199144">
    <property type="component" value="Unassembled WGS sequence"/>
</dbReference>
<evidence type="ECO:0000256" key="1">
    <source>
        <dbReference type="ARBA" id="ARBA00009387"/>
    </source>
</evidence>
<organism evidence="3 4">
    <name type="scientific">Shimia aestuarii</name>
    <dbReference type="NCBI Taxonomy" id="254406"/>
    <lineage>
        <taxon>Bacteria</taxon>
        <taxon>Pseudomonadati</taxon>
        <taxon>Pseudomonadota</taxon>
        <taxon>Alphaproteobacteria</taxon>
        <taxon>Rhodobacterales</taxon>
        <taxon>Roseobacteraceae</taxon>
    </lineage>
</organism>
<accession>A0A1I4KA79</accession>
<name>A0A1I4KA79_9RHOB</name>